<dbReference type="EMBL" id="DQ520857">
    <property type="protein sequence ID" value="ABF48136.1"/>
    <property type="molecule type" value="Genomic_DNA"/>
</dbReference>
<dbReference type="AlphaFoldDB" id="Q1HBE5"/>
<evidence type="ECO:0000256" key="1">
    <source>
        <dbReference type="SAM" id="Phobius"/>
    </source>
</evidence>
<feature type="transmembrane region" description="Helical" evidence="1">
    <location>
        <begin position="42"/>
        <end position="63"/>
    </location>
</feature>
<sequence>MKFLYISLALLINRLNQIIFSVICLEAMNIGLVILLSMATPMLLLIILSFQVMESLLVLTFLLKHISAISHNNGMLVLQ</sequence>
<proteinExistence type="predicted"/>
<gene>
    <name evidence="2" type="primary">nad4L</name>
</gene>
<name>Q1HBE5_THACS</name>
<evidence type="ECO:0000313" key="2">
    <source>
        <dbReference type="EMBL" id="ABF48148.1"/>
    </source>
</evidence>
<keyword evidence="1" id="KW-0472">Membrane</keyword>
<reference evidence="2" key="1">
    <citation type="journal article" date="2005" name="J. Nematol.">
        <title>Rolling circle amplification of complete nematode mitochondrial genomes.</title>
        <authorList>
            <person name="Tang S."/>
            <person name="Hyman B."/>
        </authorList>
    </citation>
    <scope>NUCLEOTIDE SEQUENCE</scope>
</reference>
<protein>
    <submittedName>
        <fullName evidence="2">NADH dehydrogenase subunit 4L</fullName>
    </submittedName>
</protein>
<organism evidence="2">
    <name type="scientific">Thaumamermis cosgrovei</name>
    <name type="common">Pillbug parasitic nematode</name>
    <dbReference type="NCBI Taxonomy" id="382538"/>
    <lineage>
        <taxon>Eukaryota</taxon>
        <taxon>Metazoa</taxon>
        <taxon>Ecdysozoa</taxon>
        <taxon>Nematoda</taxon>
        <taxon>Enoplea</taxon>
        <taxon>Dorylaimia</taxon>
        <taxon>Mermithida</taxon>
        <taxon>Mermithoidea</taxon>
        <taxon>Mermithidae</taxon>
        <taxon>Thaumamermis</taxon>
    </lineage>
</organism>
<reference evidence="2" key="2">
    <citation type="submission" date="2006-04" db="EMBL/GenBank/DDBJ databases">
        <authorList>
            <person name="Tang S."/>
            <person name="Hyman B."/>
        </authorList>
    </citation>
    <scope>NUCLEOTIDE SEQUENCE</scope>
</reference>
<feature type="transmembrane region" description="Helical" evidence="1">
    <location>
        <begin position="18"/>
        <end position="36"/>
    </location>
</feature>
<geneLocation type="mitochondrion" evidence="2"/>
<accession>Q1HBE5</accession>
<keyword evidence="1" id="KW-0812">Transmembrane</keyword>
<dbReference type="EMBL" id="DQ520858">
    <property type="protein sequence ID" value="ABF48148.1"/>
    <property type="molecule type" value="Genomic_DNA"/>
</dbReference>
<keyword evidence="2" id="KW-0496">Mitochondrion</keyword>
<keyword evidence="1" id="KW-1133">Transmembrane helix</keyword>